<sequence>MQQVVQPASLLQEAATASTGPANAQAAEPGATVAQAVAGASAQPAALSVAAPAVTSAVAPPAQPAAQVKSGKPGQHLLKHEVTPEAKVAAIAILGPDPIQAGAAIWELRQPELREMFGRVFGVPTASGNNGWMRGKLMQALGLPGRWHPDDETPKKEEGQLPPSPAGSHGSQPCGDQPEGRKRGRLRQVPARLQQQADDEDSSPPPRARPAKKRAAAAAAAAAPAVPAESYGGGGGASAGSGPGMNVGTHGSGSATSAAAPPPTIVLMMGPGAQLPYWAGGPPDGQPGQPQQLGWAGQPGGPAPGQQVVVLQQQQNGELLQQNGSPQSVEQAALAALQALGMLPAGSALPQGLMPAVLTPPDVAQQQQFVPAPDNAPLILQPGQVSGLPWPIVLPPGGPPGSGAPGNMLWSNILEQQRQQQEQQQQQQQQQQQLLHLQLQMELQRQMQQQMPPPPPRPPQDNQALQAMQAVDVSNGGAARTPAWSPFDEAAAVPLPGAPSTKQEPDQQAPLGTARQPQHADGGESQFLHQQLLLSGLQPDSSLFAGVEALGWSASFATLSADLHTLFNAWQDGRVSLSLPLPSGLPLPLPSLPSMPPPQT</sequence>
<feature type="compositionally biased region" description="Basic and acidic residues" evidence="2">
    <location>
        <begin position="147"/>
        <end position="159"/>
    </location>
</feature>
<protein>
    <submittedName>
        <fullName evidence="3">Uncharacterized protein</fullName>
    </submittedName>
</protein>
<feature type="compositionally biased region" description="Low complexity" evidence="2">
    <location>
        <begin position="216"/>
        <end position="228"/>
    </location>
</feature>
<accession>A0A9D4TZR8</accession>
<feature type="region of interest" description="Disordered" evidence="2">
    <location>
        <begin position="444"/>
        <end position="463"/>
    </location>
</feature>
<evidence type="ECO:0000313" key="4">
    <source>
        <dbReference type="Proteomes" id="UP001055712"/>
    </source>
</evidence>
<organism evidence="3 4">
    <name type="scientific">Chlorella vulgaris</name>
    <name type="common">Green alga</name>
    <dbReference type="NCBI Taxonomy" id="3077"/>
    <lineage>
        <taxon>Eukaryota</taxon>
        <taxon>Viridiplantae</taxon>
        <taxon>Chlorophyta</taxon>
        <taxon>core chlorophytes</taxon>
        <taxon>Trebouxiophyceae</taxon>
        <taxon>Chlorellales</taxon>
        <taxon>Chlorellaceae</taxon>
        <taxon>Chlorella clade</taxon>
        <taxon>Chlorella</taxon>
    </lineage>
</organism>
<dbReference type="Proteomes" id="UP001055712">
    <property type="component" value="Unassembled WGS sequence"/>
</dbReference>
<keyword evidence="4" id="KW-1185">Reference proteome</keyword>
<comment type="caution">
    <text evidence="3">The sequence shown here is derived from an EMBL/GenBank/DDBJ whole genome shotgun (WGS) entry which is preliminary data.</text>
</comment>
<feature type="coiled-coil region" evidence="1">
    <location>
        <begin position="411"/>
        <end position="440"/>
    </location>
</feature>
<feature type="compositionally biased region" description="Gly residues" evidence="2">
    <location>
        <begin position="231"/>
        <end position="245"/>
    </location>
</feature>
<evidence type="ECO:0000313" key="3">
    <source>
        <dbReference type="EMBL" id="KAI3438793.1"/>
    </source>
</evidence>
<dbReference type="AlphaFoldDB" id="A0A9D4TZR8"/>
<evidence type="ECO:0000256" key="2">
    <source>
        <dbReference type="SAM" id="MobiDB-lite"/>
    </source>
</evidence>
<proteinExistence type="predicted"/>
<name>A0A9D4TZR8_CHLVU</name>
<feature type="compositionally biased region" description="Low complexity" evidence="2">
    <location>
        <begin position="248"/>
        <end position="259"/>
    </location>
</feature>
<feature type="region of interest" description="Disordered" evidence="2">
    <location>
        <begin position="143"/>
        <end position="305"/>
    </location>
</feature>
<feature type="region of interest" description="Disordered" evidence="2">
    <location>
        <begin position="490"/>
        <end position="523"/>
    </location>
</feature>
<feature type="compositionally biased region" description="Low complexity" evidence="2">
    <location>
        <begin position="286"/>
        <end position="296"/>
    </location>
</feature>
<keyword evidence="1" id="KW-0175">Coiled coil</keyword>
<dbReference type="EMBL" id="SIDB01000001">
    <property type="protein sequence ID" value="KAI3438793.1"/>
    <property type="molecule type" value="Genomic_DNA"/>
</dbReference>
<reference evidence="3" key="2">
    <citation type="submission" date="2020-11" db="EMBL/GenBank/DDBJ databases">
        <authorList>
            <person name="Cecchin M."/>
            <person name="Marcolungo L."/>
            <person name="Rossato M."/>
            <person name="Girolomoni L."/>
            <person name="Cosentino E."/>
            <person name="Cuine S."/>
            <person name="Li-Beisson Y."/>
            <person name="Delledonne M."/>
            <person name="Ballottari M."/>
        </authorList>
    </citation>
    <scope>NUCLEOTIDE SEQUENCE</scope>
    <source>
        <strain evidence="3">211/11P</strain>
        <tissue evidence="3">Whole cell</tissue>
    </source>
</reference>
<evidence type="ECO:0000256" key="1">
    <source>
        <dbReference type="SAM" id="Coils"/>
    </source>
</evidence>
<gene>
    <name evidence="3" type="ORF">D9Q98_001210</name>
</gene>
<reference evidence="3" key="1">
    <citation type="journal article" date="2019" name="Plant J.">
        <title>Chlorella vulgaris genome assembly and annotation reveals the molecular basis for metabolic acclimation to high light conditions.</title>
        <authorList>
            <person name="Cecchin M."/>
            <person name="Marcolungo L."/>
            <person name="Rossato M."/>
            <person name="Girolomoni L."/>
            <person name="Cosentino E."/>
            <person name="Cuine S."/>
            <person name="Li-Beisson Y."/>
            <person name="Delledonne M."/>
            <person name="Ballottari M."/>
        </authorList>
    </citation>
    <scope>NUCLEOTIDE SEQUENCE</scope>
    <source>
        <strain evidence="3">211/11P</strain>
    </source>
</reference>
<dbReference type="OrthoDB" id="515764at2759"/>